<feature type="chain" id="PRO_5041212542" evidence="2">
    <location>
        <begin position="21"/>
        <end position="330"/>
    </location>
</feature>
<dbReference type="Proteomes" id="UP001163846">
    <property type="component" value="Unassembled WGS sequence"/>
</dbReference>
<dbReference type="AlphaFoldDB" id="A0AA38UGN3"/>
<evidence type="ECO:0000256" key="2">
    <source>
        <dbReference type="SAM" id="SignalP"/>
    </source>
</evidence>
<keyword evidence="2" id="KW-0732">Signal</keyword>
<gene>
    <name evidence="3" type="ORF">F5878DRAFT_52188</name>
</gene>
<keyword evidence="4" id="KW-1185">Reference proteome</keyword>
<evidence type="ECO:0000313" key="3">
    <source>
        <dbReference type="EMBL" id="KAJ3840749.1"/>
    </source>
</evidence>
<proteinExistence type="predicted"/>
<dbReference type="EMBL" id="MU806065">
    <property type="protein sequence ID" value="KAJ3840749.1"/>
    <property type="molecule type" value="Genomic_DNA"/>
</dbReference>
<comment type="caution">
    <text evidence="3">The sequence shown here is derived from an EMBL/GenBank/DDBJ whole genome shotgun (WGS) entry which is preliminary data.</text>
</comment>
<organism evidence="3 4">
    <name type="scientific">Lentinula raphanica</name>
    <dbReference type="NCBI Taxonomy" id="153919"/>
    <lineage>
        <taxon>Eukaryota</taxon>
        <taxon>Fungi</taxon>
        <taxon>Dikarya</taxon>
        <taxon>Basidiomycota</taxon>
        <taxon>Agaricomycotina</taxon>
        <taxon>Agaricomycetes</taxon>
        <taxon>Agaricomycetidae</taxon>
        <taxon>Agaricales</taxon>
        <taxon>Marasmiineae</taxon>
        <taxon>Omphalotaceae</taxon>
        <taxon>Lentinula</taxon>
    </lineage>
</organism>
<accession>A0AA38UGN3</accession>
<feature type="region of interest" description="Disordered" evidence="1">
    <location>
        <begin position="203"/>
        <end position="330"/>
    </location>
</feature>
<evidence type="ECO:0000256" key="1">
    <source>
        <dbReference type="SAM" id="MobiDB-lite"/>
    </source>
</evidence>
<evidence type="ECO:0000313" key="4">
    <source>
        <dbReference type="Proteomes" id="UP001163846"/>
    </source>
</evidence>
<sequence length="330" mass="35306">MFPILFQLVTLLALPAIVAAVPVSSPSTDIAAISSTADATHLASYTATASDSAPTPTSIAFNTVNAKVEFTSDTVKRFTWQEDAESATTDLFHFALENAQGTDARRAGKPKPKLVIKSFVKFATKETFDFTATVTGWPGKTGRGWAWMKRKFTGTLTLKPRDECSQCGSVHEGYRIRFGVLYDESKNKLVTVVDDRVVPDHNAVGMENNDVPLLSLPPPAVLASSKDSEGPATAPRIPRLDLPEPALFSPSEVSLLASGKSQQRKTVKFSGMEKGESSRTGGDGLPAGGKKRKSERKKAVKVESSVGQEDDSMKAADSIMSKGKGKDPVA</sequence>
<reference evidence="3" key="1">
    <citation type="submission" date="2022-08" db="EMBL/GenBank/DDBJ databases">
        <authorList>
            <consortium name="DOE Joint Genome Institute"/>
            <person name="Min B."/>
            <person name="Riley R."/>
            <person name="Sierra-Patev S."/>
            <person name="Naranjo-Ortiz M."/>
            <person name="Looney B."/>
            <person name="Konkel Z."/>
            <person name="Slot J.C."/>
            <person name="Sakamoto Y."/>
            <person name="Steenwyk J.L."/>
            <person name="Rokas A."/>
            <person name="Carro J."/>
            <person name="Camarero S."/>
            <person name="Ferreira P."/>
            <person name="Molpeceres G."/>
            <person name="Ruiz-Duenas F.J."/>
            <person name="Serrano A."/>
            <person name="Henrissat B."/>
            <person name="Drula E."/>
            <person name="Hughes K.W."/>
            <person name="Mata J.L."/>
            <person name="Ishikawa N.K."/>
            <person name="Vargas-Isla R."/>
            <person name="Ushijima S."/>
            <person name="Smith C.A."/>
            <person name="Ahrendt S."/>
            <person name="Andreopoulos W."/>
            <person name="He G."/>
            <person name="Labutti K."/>
            <person name="Lipzen A."/>
            <person name="Ng V."/>
            <person name="Sandor L."/>
            <person name="Barry K."/>
            <person name="Martinez A.T."/>
            <person name="Xiao Y."/>
            <person name="Gibbons J.G."/>
            <person name="Terashima K."/>
            <person name="Hibbett D.S."/>
            <person name="Grigoriev I.V."/>
        </authorList>
    </citation>
    <scope>NUCLEOTIDE SEQUENCE</scope>
    <source>
        <strain evidence="3">TFB9207</strain>
    </source>
</reference>
<name>A0AA38UGN3_9AGAR</name>
<feature type="signal peptide" evidence="2">
    <location>
        <begin position="1"/>
        <end position="20"/>
    </location>
</feature>
<protein>
    <submittedName>
        <fullName evidence="3">Uncharacterized protein</fullName>
    </submittedName>
</protein>
<feature type="compositionally biased region" description="Basic residues" evidence="1">
    <location>
        <begin position="289"/>
        <end position="299"/>
    </location>
</feature>